<accession>A0AAW2CUI2</accession>
<dbReference type="PANTHER" id="PTHR31900">
    <property type="entry name" value="F-BOX/RNI SUPERFAMILY PROTEIN-RELATED"/>
    <property type="match status" value="1"/>
</dbReference>
<reference evidence="1 2" key="1">
    <citation type="submission" date="2024-01" db="EMBL/GenBank/DDBJ databases">
        <title>A telomere-to-telomere, gap-free genome of sweet tea (Lithocarpus litseifolius).</title>
        <authorList>
            <person name="Zhou J."/>
        </authorList>
    </citation>
    <scope>NUCLEOTIDE SEQUENCE [LARGE SCALE GENOMIC DNA]</scope>
    <source>
        <strain evidence="1">Zhou-2022a</strain>
        <tissue evidence="1">Leaf</tissue>
    </source>
</reference>
<dbReference type="Proteomes" id="UP001459277">
    <property type="component" value="Unassembled WGS sequence"/>
</dbReference>
<gene>
    <name evidence="1" type="ORF">SO802_014870</name>
</gene>
<dbReference type="EMBL" id="JAZDWU010000005">
    <property type="protein sequence ID" value="KAL0001089.1"/>
    <property type="molecule type" value="Genomic_DNA"/>
</dbReference>
<comment type="caution">
    <text evidence="1">The sequence shown here is derived from an EMBL/GenBank/DDBJ whole genome shotgun (WGS) entry which is preliminary data.</text>
</comment>
<evidence type="ECO:0000313" key="2">
    <source>
        <dbReference type="Proteomes" id="UP001459277"/>
    </source>
</evidence>
<keyword evidence="2" id="KW-1185">Reference proteome</keyword>
<proteinExistence type="predicted"/>
<dbReference type="AlphaFoldDB" id="A0AAW2CUI2"/>
<dbReference type="InterPro" id="IPR050232">
    <property type="entry name" value="FBL13/AtMIF1-like"/>
</dbReference>
<name>A0AAW2CUI2_9ROSI</name>
<organism evidence="1 2">
    <name type="scientific">Lithocarpus litseifolius</name>
    <dbReference type="NCBI Taxonomy" id="425828"/>
    <lineage>
        <taxon>Eukaryota</taxon>
        <taxon>Viridiplantae</taxon>
        <taxon>Streptophyta</taxon>
        <taxon>Embryophyta</taxon>
        <taxon>Tracheophyta</taxon>
        <taxon>Spermatophyta</taxon>
        <taxon>Magnoliopsida</taxon>
        <taxon>eudicotyledons</taxon>
        <taxon>Gunneridae</taxon>
        <taxon>Pentapetalae</taxon>
        <taxon>rosids</taxon>
        <taxon>fabids</taxon>
        <taxon>Fagales</taxon>
        <taxon>Fagaceae</taxon>
        <taxon>Lithocarpus</taxon>
    </lineage>
</organism>
<protein>
    <recommendedName>
        <fullName evidence="3">Maturase K</fullName>
    </recommendedName>
</protein>
<evidence type="ECO:0000313" key="1">
    <source>
        <dbReference type="EMBL" id="KAL0001089.1"/>
    </source>
</evidence>
<evidence type="ECO:0008006" key="3">
    <source>
        <dbReference type="Google" id="ProtNLM"/>
    </source>
</evidence>
<sequence>MFHKLAYLKFGFGHHSLLEHLIPLLLHRAPKLAVLIFDKYWEVQNLCRSTKPGWLARLNQPQNARNYLSQKKLRWSTGSAIYQCLSSAISFRFSQPKKLLSEASCRAGGRLSGLVPKLDLDEYEFEKMSSWSSDSGEQIPNQNHRQHEDQWNGYHFTFAHIVSLVWALRNANPLKHFRLHWQRSNCDPIHVDTWVRAAISRGLEVLDFKLSYLPQGYFNLPFTLFHYCKTLVVLKLGGRIVLDPPSSSLGFPSLKVLHLQSVNAFAMRLIFPCFIIWFTCNMGLKNTLVGHVRPLLLQRAPKLAELVFYKASATSCFEAVSGQRVNLVLDVEELALITLPSNETIGAAFRS</sequence>
<dbReference type="PANTHER" id="PTHR31900:SF34">
    <property type="entry name" value="EMB|CAB62440.1-RELATED"/>
    <property type="match status" value="1"/>
</dbReference>